<dbReference type="InterPro" id="IPR013120">
    <property type="entry name" value="FAR_NAD-bd"/>
</dbReference>
<evidence type="ECO:0000256" key="1">
    <source>
        <dbReference type="ARBA" id="ARBA00004184"/>
    </source>
</evidence>
<dbReference type="PANTHER" id="PTHR12563:SF17">
    <property type="entry name" value="DIHYDROXYACETONE PHOSPHATE ACYLTRANSFERASE"/>
    <property type="match status" value="1"/>
</dbReference>
<organism evidence="7 8">
    <name type="scientific">Paramecium primaurelia</name>
    <dbReference type="NCBI Taxonomy" id="5886"/>
    <lineage>
        <taxon>Eukaryota</taxon>
        <taxon>Sar</taxon>
        <taxon>Alveolata</taxon>
        <taxon>Ciliophora</taxon>
        <taxon>Intramacronucleata</taxon>
        <taxon>Oligohymenophorea</taxon>
        <taxon>Peniculida</taxon>
        <taxon>Parameciidae</taxon>
        <taxon>Paramecium</taxon>
    </lineage>
</organism>
<dbReference type="CDD" id="cd05236">
    <property type="entry name" value="FAR-N_SDR_e"/>
    <property type="match status" value="1"/>
</dbReference>
<dbReference type="GO" id="GO:0004366">
    <property type="term" value="F:glycerol-3-phosphate O-acyltransferase activity"/>
    <property type="evidence" value="ECO:0007669"/>
    <property type="project" value="TreeGrafter"/>
</dbReference>
<comment type="subcellular location">
    <subcellularLocation>
        <location evidence="1">Endomembrane system</location>
        <topology evidence="1">Peripheral membrane protein</topology>
    </subcellularLocation>
</comment>
<dbReference type="Pfam" id="PF03015">
    <property type="entry name" value="Sterile"/>
    <property type="match status" value="1"/>
</dbReference>
<evidence type="ECO:0000313" key="8">
    <source>
        <dbReference type="Proteomes" id="UP000688137"/>
    </source>
</evidence>
<keyword evidence="3" id="KW-0808">Transferase</keyword>
<comment type="caution">
    <text evidence="7">The sequence shown here is derived from an EMBL/GenBank/DDBJ whole genome shotgun (WGS) entry which is preliminary data.</text>
</comment>
<keyword evidence="8" id="KW-1185">Reference proteome</keyword>
<protein>
    <recommendedName>
        <fullName evidence="6">Phospholipid/glycerol acyltransferase domain-containing protein</fullName>
    </recommendedName>
</protein>
<dbReference type="GO" id="GO:0008654">
    <property type="term" value="P:phospholipid biosynthetic process"/>
    <property type="evidence" value="ECO:0007669"/>
    <property type="project" value="TreeGrafter"/>
</dbReference>
<dbReference type="InterPro" id="IPR002123">
    <property type="entry name" value="Plipid/glycerol_acylTrfase"/>
</dbReference>
<evidence type="ECO:0000256" key="5">
    <source>
        <dbReference type="ARBA" id="ARBA00023315"/>
    </source>
</evidence>
<reference evidence="7" key="1">
    <citation type="submission" date="2021-01" db="EMBL/GenBank/DDBJ databases">
        <authorList>
            <consortium name="Genoscope - CEA"/>
            <person name="William W."/>
        </authorList>
    </citation>
    <scope>NUCLEOTIDE SEQUENCE</scope>
</reference>
<dbReference type="PANTHER" id="PTHR12563">
    <property type="entry name" value="GLYCEROL-3-PHOSPHATE ACYLTRANSFERASE"/>
    <property type="match status" value="1"/>
</dbReference>
<dbReference type="Pfam" id="PF19277">
    <property type="entry name" value="GPAT_C"/>
    <property type="match status" value="1"/>
</dbReference>
<evidence type="ECO:0000313" key="7">
    <source>
        <dbReference type="EMBL" id="CAD8050979.1"/>
    </source>
</evidence>
<feature type="domain" description="Phospholipid/glycerol acyltransferase" evidence="6">
    <location>
        <begin position="599"/>
        <end position="728"/>
    </location>
</feature>
<dbReference type="GO" id="GO:0031966">
    <property type="term" value="C:mitochondrial membrane"/>
    <property type="evidence" value="ECO:0007669"/>
    <property type="project" value="TreeGrafter"/>
</dbReference>
<dbReference type="InterPro" id="IPR033640">
    <property type="entry name" value="FAR_C"/>
</dbReference>
<dbReference type="InterPro" id="IPR045520">
    <property type="entry name" value="GPAT/DHAPAT_C"/>
</dbReference>
<sequence>MLQEYYDKKVLFLTGCTGFVGKVLLEKTLRCLPNIACIYVLIRQKKGSNLMERFKREILDSQCFDRLRKTYGSGFEKFISEKIYPIEGDMLKDGLGLSQHDKQIIINNVNIIINCAASVDFNARLDDAILINVRGPQRFIALAQQIKNLENFIHISTAYVNSDKGGYIEEKIYDPGQENLEQLVTQLLKTPVSILEKNVKDIIGDFPNTYTFTKCIAEKLLVQTRSPNFPLTFVRPSIVGASWRDPVPGWIDSLVASSAIFFFVGLGLIKTLNGDECLIGDQVPVDYVSDFILTAGAYQNGRKEVSVYHCCSSAKNPMTWALAKEVNAQFWTKSPSSQQFSKPNLTFYKNEKLYKLMTKIKNTPALMYYQIANRIGNKEMKIQAKRLKKIIERAESINETFKPFVINEWIFESSNSNLLIKFLSESEKQYFNVDIEKLNWRKYLERFNWGIQKYILKDQTRELNEQSTDVLSQRNQQSYFSDIEWCLSNGQDFKTKSAKEQISLVMNSQRVQSVIKQLVEEKAKKYQSATLNLEKFHQNIEKQGVDICEVMFANYNMGVIRIFAWFITKVFRQIYEKVQINEQALLELQNYNQKEGGPLIFMPTHRSYIDFIMCSYVFFSYKIKCPHIAAAEDFLQMSIIPIILRASGAFFLKRKQLEDSILYKAIFYEYVQRILIEECYLEFFIEGTRSRTGKTLNPKFGLLSIVSDAVFDKKIPNATILPITINYEKVLEADTYPYELLGEEKVKESLIRVIKALKILSSNFGKIHVGFGKMISLKEWSKQQGLDSFENMRDRKIAVETLGYEVAYRLIEELVVMPTGIVSSLLLMNRRGITEDQLIKRFEWVLKQITIRGAKTSITNNGQSDVTVRNSIGFLQDLIDKKKKNVFELTLIPKQEYKSILLLSYYRNQLAHIFFSEGIVCCALNGFGHLLSHKEGVSIERLWEESDFLLKLLKREYVIRNRITTKEQMIDFIYYMIDKNVLEKVSDKIRVNQQFGEQASQFTCSIIWPLVECYWATIVYLYQLKRVSEASTTFELAELIAQIQGFAEQMFGEHIMEHYESCSIETIKNAINTYSTMRCININKKVDSEQVNILFTDQELLEVEAQVKKYLKNNYSKSIQNPIDIARSLLDYTIIPKL</sequence>
<dbReference type="Proteomes" id="UP000688137">
    <property type="component" value="Unassembled WGS sequence"/>
</dbReference>
<gene>
    <name evidence="7" type="ORF">PPRIM_AZ9-3.1.T0170329</name>
</gene>
<comment type="similarity">
    <text evidence="2">Belongs to the GPAT/DAPAT family.</text>
</comment>
<dbReference type="GO" id="GO:0006631">
    <property type="term" value="P:fatty acid metabolic process"/>
    <property type="evidence" value="ECO:0007669"/>
    <property type="project" value="TreeGrafter"/>
</dbReference>
<proteinExistence type="inferred from homology"/>
<keyword evidence="5" id="KW-0012">Acyltransferase</keyword>
<dbReference type="InterPro" id="IPR022284">
    <property type="entry name" value="GPAT/DHAPAT"/>
</dbReference>
<dbReference type="FunFam" id="3.40.50.720:FF:000458">
    <property type="entry name" value="Fatty acyl-CoA reductase"/>
    <property type="match status" value="1"/>
</dbReference>
<dbReference type="GO" id="GO:0019432">
    <property type="term" value="P:triglyceride biosynthetic process"/>
    <property type="evidence" value="ECO:0007669"/>
    <property type="project" value="TreeGrafter"/>
</dbReference>
<evidence type="ECO:0000256" key="4">
    <source>
        <dbReference type="ARBA" id="ARBA00023136"/>
    </source>
</evidence>
<dbReference type="InterPro" id="IPR041728">
    <property type="entry name" value="GPAT/DHAPAT_LPLAT"/>
</dbReference>
<evidence type="ECO:0000259" key="6">
    <source>
        <dbReference type="SMART" id="SM00563"/>
    </source>
</evidence>
<dbReference type="SMART" id="SM00563">
    <property type="entry name" value="PlsC"/>
    <property type="match status" value="1"/>
</dbReference>
<dbReference type="Pfam" id="PF07993">
    <property type="entry name" value="NAD_binding_4"/>
    <property type="match status" value="1"/>
</dbReference>
<dbReference type="CDD" id="cd07993">
    <property type="entry name" value="LPLAT_DHAPAT-like"/>
    <property type="match status" value="1"/>
</dbReference>
<dbReference type="GO" id="GO:0012505">
    <property type="term" value="C:endomembrane system"/>
    <property type="evidence" value="ECO:0007669"/>
    <property type="project" value="UniProtKB-SubCell"/>
</dbReference>
<evidence type="ECO:0000256" key="2">
    <source>
        <dbReference type="ARBA" id="ARBA00007937"/>
    </source>
</evidence>
<keyword evidence="4" id="KW-0472">Membrane</keyword>
<dbReference type="AlphaFoldDB" id="A0A8S1K6U4"/>
<evidence type="ECO:0000256" key="3">
    <source>
        <dbReference type="ARBA" id="ARBA00022679"/>
    </source>
</evidence>
<dbReference type="GO" id="GO:0006072">
    <property type="term" value="P:glycerol-3-phosphate metabolic process"/>
    <property type="evidence" value="ECO:0007669"/>
    <property type="project" value="TreeGrafter"/>
</dbReference>
<dbReference type="EMBL" id="CAJJDM010000012">
    <property type="protein sequence ID" value="CAD8050979.1"/>
    <property type="molecule type" value="Genomic_DNA"/>
</dbReference>
<dbReference type="Pfam" id="PF01553">
    <property type="entry name" value="Acyltransferase"/>
    <property type="match status" value="1"/>
</dbReference>
<dbReference type="CDD" id="cd09071">
    <property type="entry name" value="FAR_C"/>
    <property type="match status" value="1"/>
</dbReference>
<name>A0A8S1K6U4_PARPR</name>
<accession>A0A8S1K6U4</accession>
<dbReference type="OMA" id="EWNLETN"/>